<protein>
    <submittedName>
        <fullName evidence="1">DUF2877 domain-containing protein</fullName>
    </submittedName>
</protein>
<accession>A0AAJ6D2I9</accession>
<proteinExistence type="predicted"/>
<reference evidence="1" key="1">
    <citation type="submission" date="2023-04" db="EMBL/GenBank/DDBJ databases">
        <title>Genomic of Limosilactobacillus fermentum MSJK0025.</title>
        <authorList>
            <person name="Yang S."/>
        </authorList>
    </citation>
    <scope>NUCLEOTIDE SEQUENCE</scope>
    <source>
        <strain evidence="1">MSJK0025</strain>
    </source>
</reference>
<dbReference type="Proteomes" id="UP001218104">
    <property type="component" value="Chromosome"/>
</dbReference>
<dbReference type="EMBL" id="CP121468">
    <property type="protein sequence ID" value="WFR89374.1"/>
    <property type="molecule type" value="Genomic_DNA"/>
</dbReference>
<evidence type="ECO:0000313" key="1">
    <source>
        <dbReference type="EMBL" id="WFR89374.1"/>
    </source>
</evidence>
<dbReference type="AlphaFoldDB" id="A0AAJ6D2I9"/>
<gene>
    <name evidence="1" type="ORF">P8634_01035</name>
</gene>
<name>A0AAJ6D2I9_LIMFE</name>
<sequence length="264" mass="28764">MVRAQADRAVRELARGQWQVHTVFSHAINLANDRERRLLLLAPHQGRQVPGGILLAPSDFARLRASWSVGQTAKLTDSGLYTDEGCVVFDTWYDLTYQPSSPLVDRCNVLIELGRRATWPTGFQRPFNALVTGALDQEIAALQTEPGRGVAALIGRGLGLTPAGDDFLLGYWLVNQTPGPWATAFQAALLEKISSPSYTTTVSRNYLQWALEGHFSDSLLALNNWLAGGDGQLTERVHSVIDYGNTSGRDTLAGMVAGLMQQTG</sequence>
<dbReference type="Pfam" id="PF11392">
    <property type="entry name" value="AllH"/>
    <property type="match status" value="1"/>
</dbReference>
<dbReference type="RefSeq" id="WP_278319214.1">
    <property type="nucleotide sequence ID" value="NZ_CP053314.1"/>
</dbReference>
<dbReference type="InterPro" id="IPR021530">
    <property type="entry name" value="AllH-like"/>
</dbReference>
<organism evidence="1 2">
    <name type="scientific">Limosilactobacillus fermentum</name>
    <name type="common">Lactobacillus fermentum</name>
    <dbReference type="NCBI Taxonomy" id="1613"/>
    <lineage>
        <taxon>Bacteria</taxon>
        <taxon>Bacillati</taxon>
        <taxon>Bacillota</taxon>
        <taxon>Bacilli</taxon>
        <taxon>Lactobacillales</taxon>
        <taxon>Lactobacillaceae</taxon>
        <taxon>Limosilactobacillus</taxon>
    </lineage>
</organism>
<evidence type="ECO:0000313" key="2">
    <source>
        <dbReference type="Proteomes" id="UP001218104"/>
    </source>
</evidence>